<keyword evidence="1" id="KW-1133">Transmembrane helix</keyword>
<dbReference type="STRING" id="1856405.BFC17_01775"/>
<dbReference type="OrthoDB" id="532191at2"/>
<dbReference type="AlphaFoldDB" id="A0A1E8FBP9"/>
<sequence>MDVKVLSRALALSFSGFILWVIYLANTGQPSLFFEMVPAIPLGDKIGHAGLFGTLTFLATFATQFRFVHCYRIRIYYGVIAVTAFVVTEEISQMFITTRTFDFTDLSADALGMAAAVLLLRRVQSGNN</sequence>
<evidence type="ECO:0000259" key="2">
    <source>
        <dbReference type="Pfam" id="PF04892"/>
    </source>
</evidence>
<organism evidence="3 4">
    <name type="scientific">Alteromonas lipolytica</name>
    <dbReference type="NCBI Taxonomy" id="1856405"/>
    <lineage>
        <taxon>Bacteria</taxon>
        <taxon>Pseudomonadati</taxon>
        <taxon>Pseudomonadota</taxon>
        <taxon>Gammaproteobacteria</taxon>
        <taxon>Alteromonadales</taxon>
        <taxon>Alteromonadaceae</taxon>
        <taxon>Alteromonas/Salinimonas group</taxon>
        <taxon>Alteromonas</taxon>
    </lineage>
</organism>
<dbReference type="Pfam" id="PF04892">
    <property type="entry name" value="VanZ"/>
    <property type="match status" value="1"/>
</dbReference>
<dbReference type="NCBIfam" id="NF037970">
    <property type="entry name" value="vanZ_1"/>
    <property type="match status" value="1"/>
</dbReference>
<dbReference type="EMBL" id="MJIC01000015">
    <property type="protein sequence ID" value="OFI33028.1"/>
    <property type="molecule type" value="Genomic_DNA"/>
</dbReference>
<feature type="transmembrane region" description="Helical" evidence="1">
    <location>
        <begin position="46"/>
        <end position="63"/>
    </location>
</feature>
<keyword evidence="4" id="KW-1185">Reference proteome</keyword>
<feature type="transmembrane region" description="Helical" evidence="1">
    <location>
        <begin position="9"/>
        <end position="26"/>
    </location>
</feature>
<reference evidence="3 4" key="1">
    <citation type="submission" date="2016-09" db="EMBL/GenBank/DDBJ databases">
        <title>Alteromonas lipolytica, a new species isolated from sea water.</title>
        <authorList>
            <person name="Wu Y.-H."/>
            <person name="Cheng H."/>
            <person name="Xu X.-W."/>
        </authorList>
    </citation>
    <scope>NUCLEOTIDE SEQUENCE [LARGE SCALE GENOMIC DNA]</scope>
    <source>
        <strain evidence="3 4">JW12</strain>
    </source>
</reference>
<evidence type="ECO:0000313" key="3">
    <source>
        <dbReference type="EMBL" id="OFI33028.1"/>
    </source>
</evidence>
<feature type="transmembrane region" description="Helical" evidence="1">
    <location>
        <begin position="75"/>
        <end position="97"/>
    </location>
</feature>
<name>A0A1E8FBP9_9ALTE</name>
<proteinExistence type="predicted"/>
<protein>
    <recommendedName>
        <fullName evidence="2">VanZ-like domain-containing protein</fullName>
    </recommendedName>
</protein>
<feature type="domain" description="VanZ-like" evidence="2">
    <location>
        <begin position="43"/>
        <end position="121"/>
    </location>
</feature>
<evidence type="ECO:0000313" key="4">
    <source>
        <dbReference type="Proteomes" id="UP000176037"/>
    </source>
</evidence>
<dbReference type="InterPro" id="IPR006976">
    <property type="entry name" value="VanZ-like"/>
</dbReference>
<dbReference type="PANTHER" id="PTHR28008:SF1">
    <property type="entry name" value="DOMAIN PROTEIN, PUTATIVE (AFU_ORTHOLOGUE AFUA_3G10980)-RELATED"/>
    <property type="match status" value="1"/>
</dbReference>
<keyword evidence="1" id="KW-0472">Membrane</keyword>
<gene>
    <name evidence="3" type="ORF">BFC17_01775</name>
</gene>
<accession>A0A1E8FBP9</accession>
<comment type="caution">
    <text evidence="3">The sequence shown here is derived from an EMBL/GenBank/DDBJ whole genome shotgun (WGS) entry which is preliminary data.</text>
</comment>
<dbReference type="PANTHER" id="PTHR28008">
    <property type="entry name" value="DOMAIN PROTEIN, PUTATIVE (AFU_ORTHOLOGUE AFUA_3G10980)-RELATED"/>
    <property type="match status" value="1"/>
</dbReference>
<keyword evidence="1" id="KW-0812">Transmembrane</keyword>
<evidence type="ECO:0000256" key="1">
    <source>
        <dbReference type="SAM" id="Phobius"/>
    </source>
</evidence>
<dbReference type="Proteomes" id="UP000176037">
    <property type="component" value="Unassembled WGS sequence"/>
</dbReference>
<dbReference type="RefSeq" id="WP_070177405.1">
    <property type="nucleotide sequence ID" value="NZ_BMJR01000002.1"/>
</dbReference>